<evidence type="ECO:0000259" key="9">
    <source>
        <dbReference type="PROSITE" id="PS50982"/>
    </source>
</evidence>
<accession>A0AA88U4W2</accession>
<sequence length="744" mass="81603">MLGVAANSPRPALRPESLTHIDIAALSQSDLQSLSLCSSPAFDLRRSDDLIIPSLDPSVFNESAGGRRQTYSRPRSGRRLRPAGNLLPPPSHDPHRSENTAIVNFLKHLINPVSTPADAGLKKKRVRKRKEKCETNAGKIEPEIVNKNGVVVDFAALVDGDDLYAAELGRRTVGLEGEEEVLGFLRGLEGEWCSRRKKRKIVEASGFGEALPVDWKLLLALKRREGRVSVYCRRYISPSGQHFVSCKEAASYLQSYFGCDDASPSMDQRTGSNQDAYAVASGCHAGSVHKASFAEHDTISASTLPCPSLPNAHQMEVCLIPSIYEEREKEISLIGIDNLPEVQVRDLYECDKCNMTFDEKNIYMQHLLSYHHNTTRRYRLRASVGEGVIIKDGKYECQFCHKVFLERRSYNGHVGTHVRSLHVTNNESPGQVIVQRSISSPLQDELPSRISKMDAMIEIAQNPIQETSSDGPNKPEGGSTPNKLDTKKTSAASSDCELSLDSHPNEMEDCMADRALDQEVITDEKIVKSDGISNFGNSIVVACTDNSGHPEFNKVIKSRNTALETCSEIGHVKPNDDVVTERIQQTVEENFIQSVTGPSVPLVQLSEHFPAVNAETNKGENNFCATGQNLDNLLGFEELKFDEMEVLGYDFVDGQESPCLPEVSRDLANGAEMEDGFYPSCRFESESLNLAGRQQLTTAAEDGVAGALGGRPDAEGDADLLRLALRRRGVQGEGFGFGGHGGLG</sequence>
<dbReference type="InterPro" id="IPR016177">
    <property type="entry name" value="DNA-bd_dom_sf"/>
</dbReference>
<dbReference type="PROSITE" id="PS00028">
    <property type="entry name" value="ZINC_FINGER_C2H2_1"/>
    <property type="match status" value="2"/>
</dbReference>
<keyword evidence="6" id="KW-0479">Metal-binding</keyword>
<feature type="domain" description="MBD" evidence="9">
    <location>
        <begin position="201"/>
        <end position="273"/>
    </location>
</feature>
<feature type="domain" description="C2H2-type" evidence="8">
    <location>
        <begin position="348"/>
        <end position="377"/>
    </location>
</feature>
<dbReference type="PANTHER" id="PTHR37701">
    <property type="entry name" value="METHYL-CPG-BINDING DOMAIN-CONTAINING PROTEIN 8"/>
    <property type="match status" value="1"/>
</dbReference>
<dbReference type="PANTHER" id="PTHR37701:SF19">
    <property type="entry name" value="METHYL-CPG-BINDING DOMAIN PROTEIN"/>
    <property type="match status" value="1"/>
</dbReference>
<keyword evidence="2" id="KW-0805">Transcription regulation</keyword>
<evidence type="ECO:0000313" key="10">
    <source>
        <dbReference type="EMBL" id="KAK2971773.1"/>
    </source>
</evidence>
<comment type="caution">
    <text evidence="10">The sequence shown here is derived from an EMBL/GenBank/DDBJ whole genome shotgun (WGS) entry which is preliminary data.</text>
</comment>
<reference evidence="10" key="1">
    <citation type="submission" date="2022-12" db="EMBL/GenBank/DDBJ databases">
        <title>Draft genome assemblies for two species of Escallonia (Escalloniales).</title>
        <authorList>
            <person name="Chanderbali A."/>
            <person name="Dervinis C."/>
            <person name="Anghel I."/>
            <person name="Soltis D."/>
            <person name="Soltis P."/>
            <person name="Zapata F."/>
        </authorList>
    </citation>
    <scope>NUCLEOTIDE SEQUENCE</scope>
    <source>
        <strain evidence="10">UCBG92.1500</strain>
        <tissue evidence="10">Leaf</tissue>
    </source>
</reference>
<evidence type="ECO:0000256" key="2">
    <source>
        <dbReference type="ARBA" id="ARBA00023015"/>
    </source>
</evidence>
<dbReference type="InterPro" id="IPR001739">
    <property type="entry name" value="Methyl_CpG_DNA-bd"/>
</dbReference>
<dbReference type="SMART" id="SM00355">
    <property type="entry name" value="ZnF_C2H2"/>
    <property type="match status" value="2"/>
</dbReference>
<dbReference type="SUPFAM" id="SSF54171">
    <property type="entry name" value="DNA-binding domain"/>
    <property type="match status" value="1"/>
</dbReference>
<evidence type="ECO:0000256" key="6">
    <source>
        <dbReference type="PROSITE-ProRule" id="PRU00042"/>
    </source>
</evidence>
<dbReference type="GO" id="GO:0005634">
    <property type="term" value="C:nucleus"/>
    <property type="evidence" value="ECO:0007669"/>
    <property type="project" value="UniProtKB-SubCell"/>
</dbReference>
<evidence type="ECO:0000256" key="7">
    <source>
        <dbReference type="SAM" id="MobiDB-lite"/>
    </source>
</evidence>
<feature type="region of interest" description="Disordered" evidence="7">
    <location>
        <begin position="462"/>
        <end position="500"/>
    </location>
</feature>
<evidence type="ECO:0000259" key="8">
    <source>
        <dbReference type="PROSITE" id="PS50157"/>
    </source>
</evidence>
<dbReference type="Gene3D" id="3.30.160.60">
    <property type="entry name" value="Classic Zinc Finger"/>
    <property type="match status" value="1"/>
</dbReference>
<dbReference type="InterPro" id="IPR013087">
    <property type="entry name" value="Znf_C2H2_type"/>
</dbReference>
<keyword evidence="5" id="KW-0539">Nucleus</keyword>
<keyword evidence="6" id="KW-0863">Zinc-finger</keyword>
<keyword evidence="11" id="KW-1185">Reference proteome</keyword>
<feature type="compositionally biased region" description="Polar residues" evidence="7">
    <location>
        <begin position="462"/>
        <end position="471"/>
    </location>
</feature>
<proteinExistence type="predicted"/>
<evidence type="ECO:0000256" key="1">
    <source>
        <dbReference type="ARBA" id="ARBA00004123"/>
    </source>
</evidence>
<dbReference type="Proteomes" id="UP001187471">
    <property type="component" value="Unassembled WGS sequence"/>
</dbReference>
<keyword evidence="3" id="KW-0238">DNA-binding</keyword>
<keyword evidence="4" id="KW-0804">Transcription</keyword>
<evidence type="ECO:0000256" key="3">
    <source>
        <dbReference type="ARBA" id="ARBA00023125"/>
    </source>
</evidence>
<name>A0AA88U4W2_9ASTE</name>
<feature type="region of interest" description="Disordered" evidence="7">
    <location>
        <begin position="61"/>
        <end position="97"/>
    </location>
</feature>
<evidence type="ECO:0000256" key="4">
    <source>
        <dbReference type="ARBA" id="ARBA00023163"/>
    </source>
</evidence>
<feature type="domain" description="C2H2-type" evidence="8">
    <location>
        <begin position="395"/>
        <end position="417"/>
    </location>
</feature>
<dbReference type="PROSITE" id="PS50157">
    <property type="entry name" value="ZINC_FINGER_C2H2_2"/>
    <property type="match status" value="2"/>
</dbReference>
<dbReference type="GO" id="GO:0008270">
    <property type="term" value="F:zinc ion binding"/>
    <property type="evidence" value="ECO:0007669"/>
    <property type="project" value="UniProtKB-KW"/>
</dbReference>
<dbReference type="EMBL" id="JAVXUO010002557">
    <property type="protein sequence ID" value="KAK2971773.1"/>
    <property type="molecule type" value="Genomic_DNA"/>
</dbReference>
<dbReference type="GO" id="GO:0003677">
    <property type="term" value="F:DNA binding"/>
    <property type="evidence" value="ECO:0007669"/>
    <property type="project" value="UniProtKB-KW"/>
</dbReference>
<keyword evidence="6" id="KW-0862">Zinc</keyword>
<dbReference type="AlphaFoldDB" id="A0AA88U4W2"/>
<protein>
    <submittedName>
        <fullName evidence="10">Uncharacterized protein</fullName>
    </submittedName>
</protein>
<dbReference type="PROSITE" id="PS50982">
    <property type="entry name" value="MBD"/>
    <property type="match status" value="1"/>
</dbReference>
<feature type="compositionally biased region" description="Polar residues" evidence="7">
    <location>
        <begin position="479"/>
        <end position="493"/>
    </location>
</feature>
<evidence type="ECO:0000313" key="11">
    <source>
        <dbReference type="Proteomes" id="UP001187471"/>
    </source>
</evidence>
<feature type="non-terminal residue" evidence="10">
    <location>
        <position position="1"/>
    </location>
</feature>
<evidence type="ECO:0000256" key="5">
    <source>
        <dbReference type="ARBA" id="ARBA00023242"/>
    </source>
</evidence>
<dbReference type="InterPro" id="IPR037472">
    <property type="entry name" value="MBD8"/>
</dbReference>
<gene>
    <name evidence="10" type="ORF">RJ640_018462</name>
</gene>
<organism evidence="10 11">
    <name type="scientific">Escallonia rubra</name>
    <dbReference type="NCBI Taxonomy" id="112253"/>
    <lineage>
        <taxon>Eukaryota</taxon>
        <taxon>Viridiplantae</taxon>
        <taxon>Streptophyta</taxon>
        <taxon>Embryophyta</taxon>
        <taxon>Tracheophyta</taxon>
        <taxon>Spermatophyta</taxon>
        <taxon>Magnoliopsida</taxon>
        <taxon>eudicotyledons</taxon>
        <taxon>Gunneridae</taxon>
        <taxon>Pentapetalae</taxon>
        <taxon>asterids</taxon>
        <taxon>campanulids</taxon>
        <taxon>Escalloniales</taxon>
        <taxon>Escalloniaceae</taxon>
        <taxon>Escallonia</taxon>
    </lineage>
</organism>
<comment type="subcellular location">
    <subcellularLocation>
        <location evidence="1">Nucleus</location>
    </subcellularLocation>
</comment>